<dbReference type="InterPro" id="IPR003593">
    <property type="entry name" value="AAA+_ATPase"/>
</dbReference>
<dbReference type="Proteomes" id="UP001166286">
    <property type="component" value="Unassembled WGS sequence"/>
</dbReference>
<evidence type="ECO:0000259" key="2">
    <source>
        <dbReference type="SMART" id="SM00382"/>
    </source>
</evidence>
<proteinExistence type="predicted"/>
<keyword evidence="4" id="KW-1185">Reference proteome</keyword>
<comment type="caution">
    <text evidence="3">The sequence shown here is derived from an EMBL/GenBank/DDBJ whole genome shotgun (WGS) entry which is preliminary data.</text>
</comment>
<feature type="compositionally biased region" description="Basic and acidic residues" evidence="1">
    <location>
        <begin position="908"/>
        <end position="921"/>
    </location>
</feature>
<dbReference type="EMBL" id="JAFEKC020000023">
    <property type="protein sequence ID" value="KAK0507507.1"/>
    <property type="molecule type" value="Genomic_DNA"/>
</dbReference>
<dbReference type="InterPro" id="IPR003959">
    <property type="entry name" value="ATPase_AAA_core"/>
</dbReference>
<protein>
    <recommendedName>
        <fullName evidence="2">AAA+ ATPase domain-containing protein</fullName>
    </recommendedName>
</protein>
<dbReference type="CDD" id="cd00009">
    <property type="entry name" value="AAA"/>
    <property type="match status" value="1"/>
</dbReference>
<dbReference type="PANTHER" id="PTHR23389">
    <property type="entry name" value="CHROMOSOME TRANSMISSION FIDELITY FACTOR 18"/>
    <property type="match status" value="1"/>
</dbReference>
<feature type="compositionally biased region" description="Basic and acidic residues" evidence="1">
    <location>
        <begin position="27"/>
        <end position="37"/>
    </location>
</feature>
<sequence>MPLLSSPVAYPPSSSPPQILEKRRRNHDSEALPETKRRSLGTVDGTSIGPPQFRKPTSAHPRIALEEIGTNAPTISRSRGPFVDDDDEDEDENSMIHNGLAENLTNGKITKEIPTFTDLPYAVSEQEITRGFSTGVPRVKTSSGKGFRIGLKKGAAPLSYERLIASRSTPAAGKAARSFYGVDIHHLLDEAAEESKRVKDAPPMVHEHFPRPSLEAPIPVKASKKGRTMLWTEKYRAKKFTDLVGDERTHRDVLRWLKGWDSTVFPGHTKPKPKAKFGEDDLESRQHRKILMLTGPPGLGKTTLAHVCARQAGYEIVEINASDERSRDVVKGRIRDSVGTENVKGINTKEAGGSTTRKAGRPVCVIVDEVDGVVSGSSGSGEGGFIKALIDLAVLDQKNSNVLGSSSTNSVRAKKKGDKFRFLRPMILICNDVYHPSLRPLRASTMAEIIHIRKPPLDKVVTRLKSVFDREGLPCDSDGIRRLCEATWGISNRRESRSNSSGTGEGDMRGILVVGEWVAAKMSASADKGARLTKAWVEENMIENLAHGGGGARGLGRGGAKEAVERVFLDGAGFPKSVSAPPPAEDFKSVKSGDAVGVSELAKKMAMDRLREMVDTSGESDRIMTDCFSVYPSHQWQDDTLLSKPNAAYEWLHFHDRLSSKVHVGQEWELAPYLSQSVLGFHHLFASPVKHSWATADHKSWEEDEEEPLPFSGPRADYSASEALKQNKAILAGLQSSLSIPLLRSFRSTEDVSVDLLPHLIRMLTPDVKPIVVGGSGDQRGVVSVRKEGERQLIQRAVEVMGAVGVTFERARVESGQNGLSTTQYIYRMEPPVDTLTLFETASQTGIPAAAPTRYAIRQALDQEYQKYLVRQNAAARQARYRAGGDPDEINADPSNPTENEITPGEPDPNKAKPSAKRDFFGRIIVNEPTRSDGARTGVQQKEDVKEQDRKVWVSFHEGFSNAVRKPITLEELMRGFS</sequence>
<name>A0AA39UXM3_9LECA</name>
<dbReference type="PANTHER" id="PTHR23389:SF3">
    <property type="entry name" value="CHROMOSOME TRANSMISSION FIDELITY PROTEIN 18 HOMOLOG"/>
    <property type="match status" value="1"/>
</dbReference>
<gene>
    <name evidence="3" type="ORF">JMJ35_010030</name>
</gene>
<dbReference type="AlphaFoldDB" id="A0AA39UXM3"/>
<organism evidence="3 4">
    <name type="scientific">Cladonia borealis</name>
    <dbReference type="NCBI Taxonomy" id="184061"/>
    <lineage>
        <taxon>Eukaryota</taxon>
        <taxon>Fungi</taxon>
        <taxon>Dikarya</taxon>
        <taxon>Ascomycota</taxon>
        <taxon>Pezizomycotina</taxon>
        <taxon>Lecanoromycetes</taxon>
        <taxon>OSLEUM clade</taxon>
        <taxon>Lecanoromycetidae</taxon>
        <taxon>Lecanorales</taxon>
        <taxon>Lecanorineae</taxon>
        <taxon>Cladoniaceae</taxon>
        <taxon>Cladonia</taxon>
    </lineage>
</organism>
<dbReference type="GO" id="GO:0005634">
    <property type="term" value="C:nucleus"/>
    <property type="evidence" value="ECO:0007669"/>
    <property type="project" value="TreeGrafter"/>
</dbReference>
<dbReference type="SUPFAM" id="SSF52540">
    <property type="entry name" value="P-loop containing nucleoside triphosphate hydrolases"/>
    <property type="match status" value="1"/>
</dbReference>
<accession>A0AA39UXM3</accession>
<feature type="domain" description="AAA+ ATPase" evidence="2">
    <location>
        <begin position="287"/>
        <end position="456"/>
    </location>
</feature>
<dbReference type="InterPro" id="IPR027417">
    <property type="entry name" value="P-loop_NTPase"/>
</dbReference>
<feature type="region of interest" description="Disordered" evidence="1">
    <location>
        <begin position="1"/>
        <end position="91"/>
    </location>
</feature>
<evidence type="ECO:0000313" key="3">
    <source>
        <dbReference type="EMBL" id="KAK0507507.1"/>
    </source>
</evidence>
<dbReference type="Pfam" id="PF00004">
    <property type="entry name" value="AAA"/>
    <property type="match status" value="1"/>
</dbReference>
<dbReference type="GO" id="GO:0016887">
    <property type="term" value="F:ATP hydrolysis activity"/>
    <property type="evidence" value="ECO:0007669"/>
    <property type="project" value="InterPro"/>
</dbReference>
<reference evidence="3" key="1">
    <citation type="submission" date="2023-03" db="EMBL/GenBank/DDBJ databases">
        <title>Complete genome of Cladonia borealis.</title>
        <authorList>
            <person name="Park H."/>
        </authorList>
    </citation>
    <scope>NUCLEOTIDE SEQUENCE</scope>
    <source>
        <strain evidence="3">ANT050790</strain>
    </source>
</reference>
<evidence type="ECO:0000313" key="4">
    <source>
        <dbReference type="Proteomes" id="UP001166286"/>
    </source>
</evidence>
<dbReference type="Gene3D" id="3.40.50.300">
    <property type="entry name" value="P-loop containing nucleotide triphosphate hydrolases"/>
    <property type="match status" value="1"/>
</dbReference>
<dbReference type="GO" id="GO:0003677">
    <property type="term" value="F:DNA binding"/>
    <property type="evidence" value="ECO:0007669"/>
    <property type="project" value="TreeGrafter"/>
</dbReference>
<evidence type="ECO:0000256" key="1">
    <source>
        <dbReference type="SAM" id="MobiDB-lite"/>
    </source>
</evidence>
<dbReference type="GO" id="GO:0005524">
    <property type="term" value="F:ATP binding"/>
    <property type="evidence" value="ECO:0007669"/>
    <property type="project" value="InterPro"/>
</dbReference>
<dbReference type="SMART" id="SM00382">
    <property type="entry name" value="AAA"/>
    <property type="match status" value="1"/>
</dbReference>
<feature type="region of interest" description="Disordered" evidence="1">
    <location>
        <begin position="879"/>
        <end position="948"/>
    </location>
</feature>